<feature type="disulfide bond" evidence="9">
    <location>
        <begin position="375"/>
        <end position="385"/>
    </location>
</feature>
<evidence type="ECO:0000256" key="9">
    <source>
        <dbReference type="PROSITE-ProRule" id="PRU00196"/>
    </source>
</evidence>
<feature type="disulfide bond" evidence="9">
    <location>
        <begin position="534"/>
        <end position="598"/>
    </location>
</feature>
<dbReference type="PANTHER" id="PTHR19331:SF468">
    <property type="entry name" value="SCAVENGER RECEPTOR CYSTEINE-RICH TYPE 1 PROTEIN M160"/>
    <property type="match status" value="1"/>
</dbReference>
<dbReference type="FunFam" id="3.10.250.10:FF:000002">
    <property type="entry name" value="Scavenger receptor cysteine-rich type 1 protein M130"/>
    <property type="match status" value="4"/>
</dbReference>
<dbReference type="PANTHER" id="PTHR19331">
    <property type="entry name" value="SCAVENGER RECEPTOR DOMAIN-CONTAINING"/>
    <property type="match status" value="1"/>
</dbReference>
<feature type="domain" description="SRCR" evidence="12">
    <location>
        <begin position="932"/>
        <end position="1026"/>
    </location>
</feature>
<feature type="disulfide bond" evidence="9">
    <location>
        <begin position="243"/>
        <end position="304"/>
    </location>
</feature>
<accession>A0A8M1KWW9</accession>
<dbReference type="FunFam" id="3.10.250.10:FF:000009">
    <property type="entry name" value="WC1"/>
    <property type="match status" value="4"/>
</dbReference>
<evidence type="ECO:0000256" key="11">
    <source>
        <dbReference type="SAM" id="SignalP"/>
    </source>
</evidence>
<keyword evidence="2 10" id="KW-0812">Transmembrane</keyword>
<keyword evidence="13" id="KW-1185">Reference proteome</keyword>
<keyword evidence="3 11" id="KW-0732">Signal</keyword>
<dbReference type="FunFam" id="3.10.250.10:FF:000004">
    <property type="entry name" value="Scavenger receptor cysteine-rich type 1 protein M130"/>
    <property type="match status" value="1"/>
</dbReference>
<keyword evidence="4" id="KW-0677">Repeat</keyword>
<protein>
    <submittedName>
        <fullName evidence="14">Deleted in malignant brain tumors 1 protein-like</fullName>
    </submittedName>
</protein>
<feature type="signal peptide" evidence="11">
    <location>
        <begin position="1"/>
        <end position="16"/>
    </location>
</feature>
<sequence length="1422" mass="153075">MESCLWVILLSSVVLAKREDAVRLVNGVHRCSGRVEVYHRGEWGTVCSFSWTAYDVRVVCRELGCGVAVAGPRDAHFGQGSGRIWMDNVHCKGSESTLKRWRTRLSNGSKSCSGRVELLHSTTWASVCDAAFDWQDAEVVCRELDCGAPVEVLGAAVFGEGKGQVWSEEIQCGGNETQIQLCPTSALNHSCSHENDVGLSCRDALRLVNGSSRCSGRVEVLHRQQWGSVCSNGWDLHDAAVVCRELGCGEAIKALNGAYYGQGSGSIWMSGLQCVGSESTVKDCRSQRWVTKNCGHHQDAGVICSGVKLVGRSHCSGRVELLHKETRHTVCEAAFDWQDAEVVCRELDCGAPVEGLGAAAFGEGKGQVWSEEIQCGGNETQIQLCPTSALNHNCSHENDVGLSCRDALRLVNGSSRCSGRVEVLHRQQWGSVCSNGWDLHDAAVVCRELGCGEAIKALNGAYYGQGSGSIWMSGLQCVGSESTVRDCRSQESVAENCGHHQDAGVICSGVKLVGRSHCSGRVELLHKENRHTVCDAAFDWQDAEVVCRELDCGAPVEVLGGAAFGEGKGQVWSEEIQCGGNETHIQLCPTSPTPSHNCSHKHDVGLVCTDLVKLVNGSSRCSGRVEVYHGGEWGTVCGTDWNQFNTAVVCKELGCGHAVDIMQYAYFGEGTGRVLMAEVACGGKETRLKACPHKEMGNHTCQPRNSVGILCSEHRALRLVNGSHQCSGRVEVVHGITWGTVCDAAFDGQDAEVVCRELDCGAPVEMLGAAAFGEGKGKVWSEEIQCGGNETQIQLCPTPAVNINCSHDRDVGLVCSGYTDARLANGTDYCSGRVELKYLSEWGTVCDASWDMKSSSVLCHQLNCGRAVAVVGPEWFGEGSGSIWPDVFVCEGNETGLSECGISWWSRAACSHRQDAGVICSGSSFSLDNGTVRLSGRSRCEGEVEVYVSQRWRRVLLDSWNRSEASVVCRQLACGSAVGFSGSAETEGDGCVSGFRCSGHETHLGNCSTPQMLNCSSSLHVTIVCSGHQPVRLVGSRGDCAGRLEVLHNSSWGTGEFSPIMEDAQVVCRQLQCGTALRVEVPASFHPGDVPIWLSEVGCAGDETSLWECPSAGWGRHDCSHKEDVWVMCSEFIQLRENTVRYGPCTGVIEVYYSGTWGEICFNDMDKDTGSVICQQLGCGGFRKTYAVRSTKGQRLSPPRCRKHDTHLEQCKPFQWGQSCEEVAELHCTGGGKNVGSGKNASILHEVMECPGAPGLRLVGGLTHCSGRVEVLLQGEWGTVCDDSWDKKDAQVVCRQLDCGEPVDVGGEQGTFGRGNGAIWLDEVICTGNEHHLWDCCRAPLNQSDCTHKEDAWVNCTGPPSSTRRHPVRTTGRPCEPAGFPVSPAAIAALGLLFLLLLGSLVVLVGQNRSLRRGAVTPSLFQ</sequence>
<feature type="disulfide bond" evidence="9">
    <location>
        <begin position="890"/>
        <end position="900"/>
    </location>
</feature>
<proteinExistence type="predicted"/>
<feature type="disulfide bond" evidence="9">
    <location>
        <begin position="477"/>
        <end position="487"/>
    </location>
</feature>
<feature type="disulfide bond" evidence="9">
    <location>
        <begin position="786"/>
        <end position="796"/>
    </location>
</feature>
<feature type="disulfide bond" evidence="9">
    <location>
        <begin position="1068"/>
        <end position="1129"/>
    </location>
</feature>
<evidence type="ECO:0000256" key="6">
    <source>
        <dbReference type="ARBA" id="ARBA00023136"/>
    </source>
</evidence>
<feature type="domain" description="SRCR" evidence="12">
    <location>
        <begin position="510"/>
        <end position="609"/>
    </location>
</feature>
<evidence type="ECO:0000256" key="2">
    <source>
        <dbReference type="ARBA" id="ARBA00022692"/>
    </source>
</evidence>
<feature type="disulfide bond" evidence="9">
    <location>
        <begin position="1326"/>
        <end position="1336"/>
    </location>
</feature>
<dbReference type="Proteomes" id="UP000515152">
    <property type="component" value="Chromosome 16"/>
</dbReference>
<feature type="domain" description="SRCR" evidence="12">
    <location>
        <begin position="205"/>
        <end position="305"/>
    </location>
</feature>
<feature type="domain" description="SRCR" evidence="12">
    <location>
        <begin position="22"/>
        <end position="142"/>
    </location>
</feature>
<evidence type="ECO:0000256" key="1">
    <source>
        <dbReference type="ARBA" id="ARBA00004167"/>
    </source>
</evidence>
<feature type="domain" description="SRCR" evidence="12">
    <location>
        <begin position="307"/>
        <end position="405"/>
    </location>
</feature>
<dbReference type="OrthoDB" id="536948at2759"/>
<keyword evidence="6 10" id="KW-0472">Membrane</keyword>
<evidence type="ECO:0000256" key="7">
    <source>
        <dbReference type="ARBA" id="ARBA00023157"/>
    </source>
</evidence>
<evidence type="ECO:0000313" key="13">
    <source>
        <dbReference type="Proteomes" id="UP000515152"/>
    </source>
</evidence>
<comment type="subcellular location">
    <subcellularLocation>
        <location evidence="1">Membrane</location>
        <topology evidence="1">Single-pass membrane protein</topology>
    </subcellularLocation>
</comment>
<evidence type="ECO:0000259" key="12">
    <source>
        <dbReference type="PROSITE" id="PS50287"/>
    </source>
</evidence>
<feature type="disulfide bond" evidence="9">
    <location>
        <begin position="172"/>
        <end position="182"/>
    </location>
</feature>
<feature type="domain" description="SRCR" evidence="12">
    <location>
        <begin position="821"/>
        <end position="921"/>
    </location>
</feature>
<evidence type="ECO:0000256" key="10">
    <source>
        <dbReference type="SAM" id="Phobius"/>
    </source>
</evidence>
<feature type="disulfide bond" evidence="9">
    <location>
        <begin position="650"/>
        <end position="711"/>
    </location>
</feature>
<dbReference type="RefSeq" id="XP_042566094.1">
    <property type="nucleotide sequence ID" value="XM_042710160.1"/>
</dbReference>
<keyword evidence="5 10" id="KW-1133">Transmembrane helix</keyword>
<feature type="disulfide bond" evidence="9">
    <location>
        <begin position="637"/>
        <end position="701"/>
    </location>
</feature>
<feature type="disulfide bond" evidence="9">
    <location>
        <begin position="547"/>
        <end position="608"/>
    </location>
</feature>
<feature type="disulfide bond" evidence="9">
    <location>
        <begin position="1201"/>
        <end position="1211"/>
    </location>
</feature>
<dbReference type="GO" id="GO:0016020">
    <property type="term" value="C:membrane"/>
    <property type="evidence" value="ECO:0007669"/>
    <property type="project" value="UniProtKB-SubCell"/>
</dbReference>
<dbReference type="InterPro" id="IPR001190">
    <property type="entry name" value="SRCR"/>
</dbReference>
<name>A0A8M1KWW9_CLUHA</name>
<dbReference type="PROSITE" id="PS00420">
    <property type="entry name" value="SRCR_1"/>
    <property type="match status" value="4"/>
</dbReference>
<dbReference type="Pfam" id="PF00530">
    <property type="entry name" value="SRCR"/>
    <property type="match status" value="13"/>
</dbReference>
<dbReference type="GO" id="GO:0005737">
    <property type="term" value="C:cytoplasm"/>
    <property type="evidence" value="ECO:0007669"/>
    <property type="project" value="UniProtKB-ARBA"/>
</dbReference>
<feature type="disulfide bond" evidence="9">
    <location>
        <begin position="446"/>
        <end position="507"/>
    </location>
</feature>
<reference evidence="14" key="1">
    <citation type="submission" date="2025-08" db="UniProtKB">
        <authorList>
            <consortium name="RefSeq"/>
        </authorList>
    </citation>
    <scope>IDENTIFICATION</scope>
</reference>
<feature type="disulfide bond" evidence="9">
    <location>
        <begin position="578"/>
        <end position="588"/>
    </location>
</feature>
<feature type="domain" description="SRCR" evidence="12">
    <location>
        <begin position="717"/>
        <end position="816"/>
    </location>
</feature>
<dbReference type="KEGG" id="char:105897494"/>
<feature type="chain" id="PRO_5035429221" evidence="11">
    <location>
        <begin position="17"/>
        <end position="1422"/>
    </location>
</feature>
<feature type="transmembrane region" description="Helical" evidence="10">
    <location>
        <begin position="1385"/>
        <end position="1405"/>
    </location>
</feature>
<evidence type="ECO:0000256" key="4">
    <source>
        <dbReference type="ARBA" id="ARBA00022737"/>
    </source>
</evidence>
<feature type="disulfide bond" evidence="9">
    <location>
        <begin position="274"/>
        <end position="284"/>
    </location>
</feature>
<dbReference type="GeneID" id="105897494"/>
<evidence type="ECO:0000256" key="3">
    <source>
        <dbReference type="ARBA" id="ARBA00022729"/>
    </source>
</evidence>
<feature type="domain" description="SRCR" evidence="12">
    <location>
        <begin position="408"/>
        <end position="508"/>
    </location>
</feature>
<organism evidence="13 14">
    <name type="scientific">Clupea harengus</name>
    <name type="common">Atlantic herring</name>
    <dbReference type="NCBI Taxonomy" id="7950"/>
    <lineage>
        <taxon>Eukaryota</taxon>
        <taxon>Metazoa</taxon>
        <taxon>Chordata</taxon>
        <taxon>Craniata</taxon>
        <taxon>Vertebrata</taxon>
        <taxon>Euteleostomi</taxon>
        <taxon>Actinopterygii</taxon>
        <taxon>Neopterygii</taxon>
        <taxon>Teleostei</taxon>
        <taxon>Clupei</taxon>
        <taxon>Clupeiformes</taxon>
        <taxon>Clupeoidei</taxon>
        <taxon>Clupeidae</taxon>
        <taxon>Clupea</taxon>
    </lineage>
</organism>
<dbReference type="PROSITE" id="PS50287">
    <property type="entry name" value="SRCR_2"/>
    <property type="match status" value="13"/>
</dbReference>
<gene>
    <name evidence="14" type="primary">LOC105897494</name>
</gene>
<feature type="disulfide bond" evidence="9">
    <location>
        <begin position="859"/>
        <end position="920"/>
    </location>
</feature>
<feature type="disulfide bond" evidence="9">
    <location>
        <begin position="230"/>
        <end position="294"/>
    </location>
</feature>
<keyword evidence="7 9" id="KW-1015">Disulfide bond</keyword>
<feature type="disulfide bond" evidence="9">
    <location>
        <begin position="846"/>
        <end position="910"/>
    </location>
</feature>
<evidence type="ECO:0000256" key="8">
    <source>
        <dbReference type="ARBA" id="ARBA00023180"/>
    </source>
</evidence>
<feature type="disulfide bond" evidence="9">
    <location>
        <begin position="433"/>
        <end position="497"/>
    </location>
</feature>
<comment type="caution">
    <text evidence="9">Lacks conserved residue(s) required for the propagation of feature annotation.</text>
</comment>
<feature type="domain" description="SRCR" evidence="12">
    <location>
        <begin position="612"/>
        <end position="712"/>
    </location>
</feature>
<feature type="disulfide bond" evidence="9">
    <location>
        <begin position="1099"/>
        <end position="1109"/>
    </location>
</feature>
<feature type="domain" description="SRCR" evidence="12">
    <location>
        <begin position="1133"/>
        <end position="1229"/>
    </location>
</feature>
<feature type="disulfide bond" evidence="9">
    <location>
        <begin position="681"/>
        <end position="691"/>
    </location>
</feature>
<feature type="domain" description="SRCR" evidence="12">
    <location>
        <begin position="138"/>
        <end position="202"/>
    </location>
</feature>
<feature type="domain" description="SRCR" evidence="12">
    <location>
        <begin position="1031"/>
        <end position="1130"/>
    </location>
</feature>
<evidence type="ECO:0000313" key="14">
    <source>
        <dbReference type="RefSeq" id="XP_042566094.1"/>
    </source>
</evidence>
<feature type="disulfide bond" evidence="9">
    <location>
        <begin position="997"/>
        <end position="1007"/>
    </location>
</feature>
<dbReference type="FunFam" id="3.10.250.10:FF:000031">
    <property type="entry name" value="RIKEN cDNA 5830411N06, isoform CRA_a"/>
    <property type="match status" value="1"/>
</dbReference>
<feature type="domain" description="SRCR" evidence="12">
    <location>
        <begin position="1256"/>
        <end position="1357"/>
    </location>
</feature>
<evidence type="ECO:0000256" key="5">
    <source>
        <dbReference type="ARBA" id="ARBA00022989"/>
    </source>
</evidence>
<dbReference type="SMART" id="SM00202">
    <property type="entry name" value="SR"/>
    <property type="match status" value="13"/>
</dbReference>
<dbReference type="FunFam" id="3.10.250.10:FF:000006">
    <property type="entry name" value="neurotrypsin isoform X2"/>
    <property type="match status" value="2"/>
</dbReference>
<keyword evidence="8" id="KW-0325">Glycoprotein</keyword>